<keyword evidence="2" id="KW-1185">Reference proteome</keyword>
<feature type="non-terminal residue" evidence="1">
    <location>
        <position position="97"/>
    </location>
</feature>
<comment type="caution">
    <text evidence="1">The sequence shown here is derived from an EMBL/GenBank/DDBJ whole genome shotgun (WGS) entry which is preliminary data.</text>
</comment>
<dbReference type="Proteomes" id="UP001266305">
    <property type="component" value="Unassembled WGS sequence"/>
</dbReference>
<gene>
    <name evidence="1" type="ORF">P7K49_007480</name>
</gene>
<protein>
    <submittedName>
        <fullName evidence="1">Uncharacterized protein</fullName>
    </submittedName>
</protein>
<evidence type="ECO:0000313" key="2">
    <source>
        <dbReference type="Proteomes" id="UP001266305"/>
    </source>
</evidence>
<sequence length="97" mass="10759">MASLLSLNFLKRHQSWLPSRRAIPRHYLGTSVFTGATRNISAEYLVAAVADMGCVSAFHQIPKAEPLEALAHAPEFPFHEEEILWKANTTIGEKVGD</sequence>
<dbReference type="EMBL" id="JASSZA010000004">
    <property type="protein sequence ID" value="KAK2113214.1"/>
    <property type="molecule type" value="Genomic_DNA"/>
</dbReference>
<proteinExistence type="predicted"/>
<evidence type="ECO:0000313" key="1">
    <source>
        <dbReference type="EMBL" id="KAK2113214.1"/>
    </source>
</evidence>
<reference evidence="1 2" key="1">
    <citation type="submission" date="2023-05" db="EMBL/GenBank/DDBJ databases">
        <title>B98-5 Cell Line De Novo Hybrid Assembly: An Optical Mapping Approach.</title>
        <authorList>
            <person name="Kananen K."/>
            <person name="Auerbach J.A."/>
            <person name="Kautto E."/>
            <person name="Blachly J.S."/>
        </authorList>
    </citation>
    <scope>NUCLEOTIDE SEQUENCE [LARGE SCALE GENOMIC DNA]</scope>
    <source>
        <strain evidence="1">B95-8</strain>
        <tissue evidence="1">Cell line</tissue>
    </source>
</reference>
<accession>A0ABQ9VWJ7</accession>
<name>A0ABQ9VWJ7_SAGOE</name>
<organism evidence="1 2">
    <name type="scientific">Saguinus oedipus</name>
    <name type="common">Cotton-top tamarin</name>
    <name type="synonym">Oedipomidas oedipus</name>
    <dbReference type="NCBI Taxonomy" id="9490"/>
    <lineage>
        <taxon>Eukaryota</taxon>
        <taxon>Metazoa</taxon>
        <taxon>Chordata</taxon>
        <taxon>Craniata</taxon>
        <taxon>Vertebrata</taxon>
        <taxon>Euteleostomi</taxon>
        <taxon>Mammalia</taxon>
        <taxon>Eutheria</taxon>
        <taxon>Euarchontoglires</taxon>
        <taxon>Primates</taxon>
        <taxon>Haplorrhini</taxon>
        <taxon>Platyrrhini</taxon>
        <taxon>Cebidae</taxon>
        <taxon>Callitrichinae</taxon>
        <taxon>Saguinus</taxon>
    </lineage>
</organism>